<dbReference type="EMBL" id="MG099939">
    <property type="protein sequence ID" value="ATW60838.1"/>
    <property type="molecule type" value="Genomic_DNA"/>
</dbReference>
<keyword evidence="2" id="KW-1185">Reference proteome</keyword>
<evidence type="ECO:0000313" key="1">
    <source>
        <dbReference type="EMBL" id="ATW60838.1"/>
    </source>
</evidence>
<proteinExistence type="predicted"/>
<accession>A0A2H4PF78</accession>
<dbReference type="Proteomes" id="UP000240944">
    <property type="component" value="Segment"/>
</dbReference>
<organism evidence="1 2">
    <name type="scientific">Gordonia phage BENtherdunthat</name>
    <dbReference type="NCBI Taxonomy" id="2047830"/>
    <lineage>
        <taxon>Viruses</taxon>
        <taxon>Duplodnaviria</taxon>
        <taxon>Heunggongvirae</taxon>
        <taxon>Uroviricota</taxon>
        <taxon>Caudoviricetes</taxon>
        <taxon>Langleyhallvirinae</taxon>
        <taxon>Getalongvirus</taxon>
        <taxon>Getalongvirus bentherdunthat</taxon>
    </lineage>
</organism>
<protein>
    <submittedName>
        <fullName evidence="1">Uncharacterized protein</fullName>
    </submittedName>
</protein>
<name>A0A2H4PF78_9CAUD</name>
<evidence type="ECO:0000313" key="2">
    <source>
        <dbReference type="Proteomes" id="UP000240944"/>
    </source>
</evidence>
<sequence length="99" mass="10843">MSAPAIHPDAILAALPDFDADVVCEYQKECDQPAVWRTVVHGFHGGEKKCSTRTVLLCDGCLARLREYAEAQLAEPLWCSGCWTPLVKVSDVIRSVVAL</sequence>
<gene>
    <name evidence="1" type="ORF">SEA_BENTHERDUNTHAT_68</name>
</gene>
<reference evidence="2" key="1">
    <citation type="submission" date="2017-10" db="EMBL/GenBank/DDBJ databases">
        <authorList>
            <person name="Banno H."/>
            <person name="Chua N.-H."/>
        </authorList>
    </citation>
    <scope>NUCLEOTIDE SEQUENCE [LARGE SCALE GENOMIC DNA]</scope>
</reference>